<evidence type="ECO:0000313" key="7">
    <source>
        <dbReference type="EMBL" id="KAK1287643.1"/>
    </source>
</evidence>
<evidence type="ECO:0000256" key="1">
    <source>
        <dbReference type="ARBA" id="ARBA00004613"/>
    </source>
</evidence>
<proteinExistence type="inferred from homology"/>
<accession>A0AAV9CHC8</accession>
<feature type="signal peptide" evidence="6">
    <location>
        <begin position="1"/>
        <end position="23"/>
    </location>
</feature>
<dbReference type="EMBL" id="JAUJYO010000019">
    <property type="protein sequence ID" value="KAK1287643.1"/>
    <property type="molecule type" value="Genomic_DNA"/>
</dbReference>
<protein>
    <recommendedName>
        <fullName evidence="6">Epidermal patterning factor-like protein</fullName>
    </recommendedName>
</protein>
<dbReference type="Pfam" id="PF17181">
    <property type="entry name" value="EPF"/>
    <property type="match status" value="1"/>
</dbReference>
<evidence type="ECO:0000256" key="2">
    <source>
        <dbReference type="ARBA" id="ARBA00008127"/>
    </source>
</evidence>
<name>A0AAV9CHC8_ACOCL</name>
<evidence type="ECO:0000256" key="6">
    <source>
        <dbReference type="RuleBase" id="RU367102"/>
    </source>
</evidence>
<gene>
    <name evidence="7" type="primary">EPFL1</name>
    <name evidence="7" type="ORF">QJS10_CPB19g01346</name>
</gene>
<keyword evidence="6" id="KW-0217">Developmental protein</keyword>
<dbReference type="GO" id="GO:0005576">
    <property type="term" value="C:extracellular region"/>
    <property type="evidence" value="ECO:0007669"/>
    <property type="project" value="UniProtKB-SubCell"/>
</dbReference>
<dbReference type="GO" id="GO:0010052">
    <property type="term" value="P:guard cell differentiation"/>
    <property type="evidence" value="ECO:0007669"/>
    <property type="project" value="UniProtKB-UniRule"/>
</dbReference>
<evidence type="ECO:0000256" key="4">
    <source>
        <dbReference type="ARBA" id="ARBA00022729"/>
    </source>
</evidence>
<evidence type="ECO:0000313" key="8">
    <source>
        <dbReference type="Proteomes" id="UP001180020"/>
    </source>
</evidence>
<keyword evidence="5" id="KW-1015">Disulfide bond</keyword>
<dbReference type="AlphaFoldDB" id="A0AAV9CHC8"/>
<evidence type="ECO:0000256" key="3">
    <source>
        <dbReference type="ARBA" id="ARBA00022525"/>
    </source>
</evidence>
<evidence type="ECO:0000256" key="5">
    <source>
        <dbReference type="ARBA" id="ARBA00023157"/>
    </source>
</evidence>
<organism evidence="7 8">
    <name type="scientific">Acorus calamus</name>
    <name type="common">Sweet flag</name>
    <dbReference type="NCBI Taxonomy" id="4465"/>
    <lineage>
        <taxon>Eukaryota</taxon>
        <taxon>Viridiplantae</taxon>
        <taxon>Streptophyta</taxon>
        <taxon>Embryophyta</taxon>
        <taxon>Tracheophyta</taxon>
        <taxon>Spermatophyta</taxon>
        <taxon>Magnoliopsida</taxon>
        <taxon>Liliopsida</taxon>
        <taxon>Acoraceae</taxon>
        <taxon>Acorus</taxon>
    </lineage>
</organism>
<feature type="chain" id="PRO_5043110236" description="Epidermal patterning factor-like protein" evidence="6">
    <location>
        <begin position="24"/>
        <end position="116"/>
    </location>
</feature>
<keyword evidence="8" id="KW-1185">Reference proteome</keyword>
<sequence length="116" mass="12437">MPLFTSALIVALNLLFIAHSAENLPLSAAGDTFPQGPLMEEKMRLGSIPPSCHSRCMDCSPCMAVQVPTLPSRGDVGKGVASAKVGVPLDLSSYNKYSNYKPLGWKCRCGDHLFNP</sequence>
<reference evidence="7" key="1">
    <citation type="journal article" date="2023" name="Nat. Commun.">
        <title>Diploid and tetraploid genomes of Acorus and the evolution of monocots.</title>
        <authorList>
            <person name="Ma L."/>
            <person name="Liu K.W."/>
            <person name="Li Z."/>
            <person name="Hsiao Y.Y."/>
            <person name="Qi Y."/>
            <person name="Fu T."/>
            <person name="Tang G.D."/>
            <person name="Zhang D."/>
            <person name="Sun W.H."/>
            <person name="Liu D.K."/>
            <person name="Li Y."/>
            <person name="Chen G.Z."/>
            <person name="Liu X.D."/>
            <person name="Liao X.Y."/>
            <person name="Jiang Y.T."/>
            <person name="Yu X."/>
            <person name="Hao Y."/>
            <person name="Huang J."/>
            <person name="Zhao X.W."/>
            <person name="Ke S."/>
            <person name="Chen Y.Y."/>
            <person name="Wu W.L."/>
            <person name="Hsu J.L."/>
            <person name="Lin Y.F."/>
            <person name="Huang M.D."/>
            <person name="Li C.Y."/>
            <person name="Huang L."/>
            <person name="Wang Z.W."/>
            <person name="Zhao X."/>
            <person name="Zhong W.Y."/>
            <person name="Peng D.H."/>
            <person name="Ahmad S."/>
            <person name="Lan S."/>
            <person name="Zhang J.S."/>
            <person name="Tsai W.C."/>
            <person name="Van de Peer Y."/>
            <person name="Liu Z.J."/>
        </authorList>
    </citation>
    <scope>NUCLEOTIDE SEQUENCE</scope>
    <source>
        <strain evidence="7">CP</strain>
    </source>
</reference>
<keyword evidence="4 6" id="KW-0732">Signal</keyword>
<comment type="caution">
    <text evidence="7">The sequence shown here is derived from an EMBL/GenBank/DDBJ whole genome shotgun (WGS) entry which is preliminary data.</text>
</comment>
<dbReference type="PANTHER" id="PTHR33109">
    <property type="entry name" value="EPIDERMAL PATTERNING FACTOR-LIKE PROTEIN 4"/>
    <property type="match status" value="1"/>
</dbReference>
<dbReference type="Proteomes" id="UP001180020">
    <property type="component" value="Unassembled WGS sequence"/>
</dbReference>
<comment type="function">
    <text evidence="6">Controls stomatal patterning.</text>
</comment>
<comment type="subcellular location">
    <subcellularLocation>
        <location evidence="1 6">Secreted</location>
    </subcellularLocation>
</comment>
<reference evidence="7" key="2">
    <citation type="submission" date="2023-06" db="EMBL/GenBank/DDBJ databases">
        <authorList>
            <person name="Ma L."/>
            <person name="Liu K.-W."/>
            <person name="Li Z."/>
            <person name="Hsiao Y.-Y."/>
            <person name="Qi Y."/>
            <person name="Fu T."/>
            <person name="Tang G."/>
            <person name="Zhang D."/>
            <person name="Sun W.-H."/>
            <person name="Liu D.-K."/>
            <person name="Li Y."/>
            <person name="Chen G.-Z."/>
            <person name="Liu X.-D."/>
            <person name="Liao X.-Y."/>
            <person name="Jiang Y.-T."/>
            <person name="Yu X."/>
            <person name="Hao Y."/>
            <person name="Huang J."/>
            <person name="Zhao X.-W."/>
            <person name="Ke S."/>
            <person name="Chen Y.-Y."/>
            <person name="Wu W.-L."/>
            <person name="Hsu J.-L."/>
            <person name="Lin Y.-F."/>
            <person name="Huang M.-D."/>
            <person name="Li C.-Y."/>
            <person name="Huang L."/>
            <person name="Wang Z.-W."/>
            <person name="Zhao X."/>
            <person name="Zhong W.-Y."/>
            <person name="Peng D.-H."/>
            <person name="Ahmad S."/>
            <person name="Lan S."/>
            <person name="Zhang J.-S."/>
            <person name="Tsai W.-C."/>
            <person name="Van De Peer Y."/>
            <person name="Liu Z.-J."/>
        </authorList>
    </citation>
    <scope>NUCLEOTIDE SEQUENCE</scope>
    <source>
        <strain evidence="7">CP</strain>
        <tissue evidence="7">Leaves</tissue>
    </source>
</reference>
<comment type="similarity">
    <text evidence="2 6">Belongs to the plant cysteine rich small secretory peptide family. Epidermal patterning factor subfamily.</text>
</comment>
<keyword evidence="3 6" id="KW-0964">Secreted</keyword>
<dbReference type="InterPro" id="IPR039455">
    <property type="entry name" value="EPFL"/>
</dbReference>
<dbReference type="PANTHER" id="PTHR33109:SF104">
    <property type="entry name" value="EPIDERMAL PATTERNING FACTOR-LIKE PROTEIN"/>
    <property type="match status" value="1"/>
</dbReference>